<evidence type="ECO:0000259" key="1">
    <source>
        <dbReference type="Pfam" id="PF00534"/>
    </source>
</evidence>
<dbReference type="SUPFAM" id="SSF53756">
    <property type="entry name" value="UDP-Glycosyltransferase/glycogen phosphorylase"/>
    <property type="match status" value="1"/>
</dbReference>
<evidence type="ECO:0000313" key="2">
    <source>
        <dbReference type="EMBL" id="MBE5063457.1"/>
    </source>
</evidence>
<dbReference type="PANTHER" id="PTHR12526">
    <property type="entry name" value="GLYCOSYLTRANSFERASE"/>
    <property type="match status" value="1"/>
</dbReference>
<accession>A0ABR9RKH2</accession>
<dbReference type="RefSeq" id="WP_226394997.1">
    <property type="nucleotide sequence ID" value="NZ_JADCKL010000006.1"/>
</dbReference>
<comment type="caution">
    <text evidence="2">The sequence shown here is derived from an EMBL/GenBank/DDBJ whole genome shotgun (WGS) entry which is preliminary data.</text>
</comment>
<dbReference type="Proteomes" id="UP000758652">
    <property type="component" value="Unassembled WGS sequence"/>
</dbReference>
<dbReference type="Pfam" id="PF00534">
    <property type="entry name" value="Glycos_transf_1"/>
    <property type="match status" value="1"/>
</dbReference>
<name>A0ABR9RKH2_9FIRM</name>
<proteinExistence type="predicted"/>
<gene>
    <name evidence="2" type="ORF">INF30_09285</name>
</gene>
<feature type="domain" description="Glycosyl transferase family 1" evidence="1">
    <location>
        <begin position="181"/>
        <end position="331"/>
    </location>
</feature>
<reference evidence="2 3" key="1">
    <citation type="submission" date="2020-10" db="EMBL/GenBank/DDBJ databases">
        <title>ChiBAC.</title>
        <authorList>
            <person name="Zenner C."/>
            <person name="Hitch T.C.A."/>
            <person name="Clavel T."/>
        </authorList>
    </citation>
    <scope>NUCLEOTIDE SEQUENCE [LARGE SCALE GENOMIC DNA]</scope>
    <source>
        <strain evidence="2 3">DSM 108991</strain>
    </source>
</reference>
<protein>
    <submittedName>
        <fullName evidence="2">Glycosyltransferase</fullName>
    </submittedName>
</protein>
<dbReference type="InterPro" id="IPR001296">
    <property type="entry name" value="Glyco_trans_1"/>
</dbReference>
<dbReference type="EMBL" id="JADCKL010000006">
    <property type="protein sequence ID" value="MBE5063457.1"/>
    <property type="molecule type" value="Genomic_DNA"/>
</dbReference>
<dbReference type="PANTHER" id="PTHR12526:SF630">
    <property type="entry name" value="GLYCOSYLTRANSFERASE"/>
    <property type="match status" value="1"/>
</dbReference>
<dbReference type="Gene3D" id="3.40.50.2000">
    <property type="entry name" value="Glycogen Phosphorylase B"/>
    <property type="match status" value="2"/>
</dbReference>
<evidence type="ECO:0000313" key="3">
    <source>
        <dbReference type="Proteomes" id="UP000758652"/>
    </source>
</evidence>
<sequence length="361" mass="41363">MIKILQVVGKMHRAGMETLIMNIYRNIDRNKIQFDFCVHSNEPGAYDDEIGKLGGKIYHLPSARVSNLFKLQKATDTFFSKHNNYRAVHVHYSCVGYYYFKSAKKVGINNLIYHAHNSARESGARAKLRYLMEQQSAKKANIRFACSDLAAKYNFGNKDYIMLNNGINTRKYRFSNEVRLEVRKKLGIVNRKVCIHIGRFDIQKNHAFLIEAFDKAFQKNNQLELLLLGNGVLKEHIQKRVSLLSSAEHIHFLGNLDNVADMLSAADLFLLPSLYEGLPLTLVEAQTSGIKCLVSDVITKEAIVVPELVIQYSLISSDTWAEKILELMDYERQDTSDIVKQAGFDSNEIAKYMECFYQELR</sequence>
<organism evidence="2 3">
    <name type="scientific">Claveliimonas monacensis</name>
    <dbReference type="NCBI Taxonomy" id="2779351"/>
    <lineage>
        <taxon>Bacteria</taxon>
        <taxon>Bacillati</taxon>
        <taxon>Bacillota</taxon>
        <taxon>Clostridia</taxon>
        <taxon>Lachnospirales</taxon>
        <taxon>Lachnospiraceae</taxon>
        <taxon>Claveliimonas</taxon>
    </lineage>
</organism>
<keyword evidence="3" id="KW-1185">Reference proteome</keyword>